<dbReference type="PANTHER" id="PTHR33164:SF43">
    <property type="entry name" value="HTH-TYPE TRANSCRIPTIONAL REPRESSOR YETL"/>
    <property type="match status" value="1"/>
</dbReference>
<dbReference type="PROSITE" id="PS50995">
    <property type="entry name" value="HTH_MARR_2"/>
    <property type="match status" value="1"/>
</dbReference>
<evidence type="ECO:0000313" key="3">
    <source>
        <dbReference type="Proteomes" id="UP000002484"/>
    </source>
</evidence>
<accession>E3J3N6</accession>
<dbReference type="EMBL" id="CP002299">
    <property type="protein sequence ID" value="ADP79373.1"/>
    <property type="molecule type" value="Genomic_DNA"/>
</dbReference>
<gene>
    <name evidence="2" type="ordered locus">FraEuI1c_1306</name>
</gene>
<dbReference type="InterPro" id="IPR036388">
    <property type="entry name" value="WH-like_DNA-bd_sf"/>
</dbReference>
<dbReference type="Gene3D" id="1.10.10.10">
    <property type="entry name" value="Winged helix-like DNA-binding domain superfamily/Winged helix DNA-binding domain"/>
    <property type="match status" value="1"/>
</dbReference>
<feature type="domain" description="HTH marR-type" evidence="1">
    <location>
        <begin position="15"/>
        <end position="147"/>
    </location>
</feature>
<proteinExistence type="predicted"/>
<name>E3J3N6_PSEI1</name>
<dbReference type="InterPro" id="IPR036390">
    <property type="entry name" value="WH_DNA-bd_sf"/>
</dbReference>
<organism evidence="2 3">
    <name type="scientific">Pseudofrankia inefficax (strain DSM 45817 / CECT 9037 / DDB 130130 / EuI1c)</name>
    <name type="common">Frankia inefficax</name>
    <dbReference type="NCBI Taxonomy" id="298654"/>
    <lineage>
        <taxon>Bacteria</taxon>
        <taxon>Bacillati</taxon>
        <taxon>Actinomycetota</taxon>
        <taxon>Actinomycetes</taxon>
        <taxon>Frankiales</taxon>
        <taxon>Frankiaceae</taxon>
        <taxon>Pseudofrankia</taxon>
    </lineage>
</organism>
<evidence type="ECO:0000259" key="1">
    <source>
        <dbReference type="PROSITE" id="PS50995"/>
    </source>
</evidence>
<dbReference type="SUPFAM" id="SSF46785">
    <property type="entry name" value="Winged helix' DNA-binding domain"/>
    <property type="match status" value="1"/>
</dbReference>
<protein>
    <submittedName>
        <fullName evidence="2">Transcriptional regulator, MarR family</fullName>
    </submittedName>
</protein>
<dbReference type="STRING" id="298654.FraEuI1c_1306"/>
<reference evidence="2 3" key="1">
    <citation type="submission" date="2010-10" db="EMBL/GenBank/DDBJ databases">
        <title>Complete sequence of Frankia sp. EuI1c.</title>
        <authorList>
            <consortium name="US DOE Joint Genome Institute"/>
            <person name="Lucas S."/>
            <person name="Copeland A."/>
            <person name="Lapidus A."/>
            <person name="Cheng J.-F."/>
            <person name="Bruce D."/>
            <person name="Goodwin L."/>
            <person name="Pitluck S."/>
            <person name="Chertkov O."/>
            <person name="Detter J.C."/>
            <person name="Han C."/>
            <person name="Tapia R."/>
            <person name="Land M."/>
            <person name="Hauser L."/>
            <person name="Jeffries C."/>
            <person name="Kyrpides N."/>
            <person name="Ivanova N."/>
            <person name="Mikhailova N."/>
            <person name="Beauchemin N."/>
            <person name="Sen A."/>
            <person name="Sur S.A."/>
            <person name="Gtari M."/>
            <person name="Wall L."/>
            <person name="Tisa L."/>
            <person name="Woyke T."/>
        </authorList>
    </citation>
    <scope>NUCLEOTIDE SEQUENCE [LARGE SCALE GENOMIC DNA]</scope>
    <source>
        <strain evidence="3">DSM 45817 / CECT 9037 / EuI1c</strain>
    </source>
</reference>
<dbReference type="InterPro" id="IPR039422">
    <property type="entry name" value="MarR/SlyA-like"/>
</dbReference>
<dbReference type="HOGENOM" id="CLU_083287_4_2_11"/>
<sequence>MDVPGSDALLPAVLRNRPSFVLLRLAALSRQHCADQLSSVGISQHQHGILCCLQEYGPACQRDIAARLSIDSGDLVAFVDGLQKDELITRQRDERDRRRQILSLTPAGARMLRHIEDLLDASEPGPLEVLPEDQRQEFLAAATLVLAHHAPDTWGEPADRSGVPVPAR</sequence>
<dbReference type="Pfam" id="PF01047">
    <property type="entry name" value="MarR"/>
    <property type="match status" value="1"/>
</dbReference>
<dbReference type="KEGG" id="fri:FraEuI1c_1306"/>
<dbReference type="eggNOG" id="COG1846">
    <property type="taxonomic scope" value="Bacteria"/>
</dbReference>
<dbReference type="GO" id="GO:0003700">
    <property type="term" value="F:DNA-binding transcription factor activity"/>
    <property type="evidence" value="ECO:0007669"/>
    <property type="project" value="InterPro"/>
</dbReference>
<dbReference type="SMART" id="SM00347">
    <property type="entry name" value="HTH_MARR"/>
    <property type="match status" value="1"/>
</dbReference>
<dbReference type="Proteomes" id="UP000002484">
    <property type="component" value="Chromosome"/>
</dbReference>
<keyword evidence="3" id="KW-1185">Reference proteome</keyword>
<evidence type="ECO:0000313" key="2">
    <source>
        <dbReference type="EMBL" id="ADP79373.1"/>
    </source>
</evidence>
<dbReference type="PANTHER" id="PTHR33164">
    <property type="entry name" value="TRANSCRIPTIONAL REGULATOR, MARR FAMILY"/>
    <property type="match status" value="1"/>
</dbReference>
<dbReference type="InterPro" id="IPR000835">
    <property type="entry name" value="HTH_MarR-typ"/>
</dbReference>
<dbReference type="GO" id="GO:0006950">
    <property type="term" value="P:response to stress"/>
    <property type="evidence" value="ECO:0007669"/>
    <property type="project" value="TreeGrafter"/>
</dbReference>
<dbReference type="InParanoid" id="E3J3N6"/>
<dbReference type="AlphaFoldDB" id="E3J3N6"/>